<comment type="caution">
    <text evidence="1">The sequence shown here is derived from an EMBL/GenBank/DDBJ whole genome shotgun (WGS) entry which is preliminary data.</text>
</comment>
<organism evidence="1 2">
    <name type="scientific">Dendrobium nobile</name>
    <name type="common">Orchid</name>
    <dbReference type="NCBI Taxonomy" id="94219"/>
    <lineage>
        <taxon>Eukaryota</taxon>
        <taxon>Viridiplantae</taxon>
        <taxon>Streptophyta</taxon>
        <taxon>Embryophyta</taxon>
        <taxon>Tracheophyta</taxon>
        <taxon>Spermatophyta</taxon>
        <taxon>Magnoliopsida</taxon>
        <taxon>Liliopsida</taxon>
        <taxon>Asparagales</taxon>
        <taxon>Orchidaceae</taxon>
        <taxon>Epidendroideae</taxon>
        <taxon>Malaxideae</taxon>
        <taxon>Dendrobiinae</taxon>
        <taxon>Dendrobium</taxon>
    </lineage>
</organism>
<sequence length="147" mass="17011">MLLDILGSRKMILFNCFLQNVEPIGRQDLIWNNHLRMKKVVRRKVFFSWCIEVGDGDIFSNGVREVWWNNLEGASQSCREEEGVGPSCVVEIRVESLEDKSELEDGTLHMWKWLFFPCGFCVELYPRIGHEGGFSTKGFFDGQKVES</sequence>
<reference evidence="1" key="1">
    <citation type="journal article" date="2022" name="Front. Genet.">
        <title>Chromosome-Scale Assembly of the Dendrobium nobile Genome Provides Insights Into the Molecular Mechanism of the Biosynthesis of the Medicinal Active Ingredient of Dendrobium.</title>
        <authorList>
            <person name="Xu Q."/>
            <person name="Niu S.-C."/>
            <person name="Li K.-L."/>
            <person name="Zheng P.-J."/>
            <person name="Zhang X.-J."/>
            <person name="Jia Y."/>
            <person name="Liu Y."/>
            <person name="Niu Y.-X."/>
            <person name="Yu L.-H."/>
            <person name="Chen D.-F."/>
            <person name="Zhang G.-Q."/>
        </authorList>
    </citation>
    <scope>NUCLEOTIDE SEQUENCE</scope>
    <source>
        <tissue evidence="1">Leaf</tissue>
    </source>
</reference>
<protein>
    <submittedName>
        <fullName evidence="1">Uncharacterized protein</fullName>
    </submittedName>
</protein>
<name>A0A8T3BWJ5_DENNO</name>
<dbReference type="Proteomes" id="UP000829196">
    <property type="component" value="Unassembled WGS sequence"/>
</dbReference>
<evidence type="ECO:0000313" key="2">
    <source>
        <dbReference type="Proteomes" id="UP000829196"/>
    </source>
</evidence>
<gene>
    <name evidence="1" type="ORF">KFK09_005702</name>
</gene>
<dbReference type="EMBL" id="JAGYWB010000005">
    <property type="protein sequence ID" value="KAI0523307.1"/>
    <property type="molecule type" value="Genomic_DNA"/>
</dbReference>
<dbReference type="AlphaFoldDB" id="A0A8T3BWJ5"/>
<evidence type="ECO:0000313" key="1">
    <source>
        <dbReference type="EMBL" id="KAI0523307.1"/>
    </source>
</evidence>
<accession>A0A8T3BWJ5</accession>
<proteinExistence type="predicted"/>
<keyword evidence="2" id="KW-1185">Reference proteome</keyword>